<evidence type="ECO:0000313" key="2">
    <source>
        <dbReference type="Proteomes" id="UP001152747"/>
    </source>
</evidence>
<comment type="caution">
    <text evidence="1">The sequence shown here is derived from an EMBL/GenBank/DDBJ whole genome shotgun (WGS) entry which is preliminary data.</text>
</comment>
<reference evidence="1" key="1">
    <citation type="submission" date="2022-11" db="EMBL/GenBank/DDBJ databases">
        <authorList>
            <person name="Kikuchi T."/>
        </authorList>
    </citation>
    <scope>NUCLEOTIDE SEQUENCE</scope>
    <source>
        <strain evidence="1">PS1010</strain>
    </source>
</reference>
<keyword evidence="2" id="KW-1185">Reference proteome</keyword>
<evidence type="ECO:0000313" key="1">
    <source>
        <dbReference type="EMBL" id="CAI5452053.1"/>
    </source>
</evidence>
<name>A0A9P1IZ34_9PELO</name>
<dbReference type="Proteomes" id="UP001152747">
    <property type="component" value="Unassembled WGS sequence"/>
</dbReference>
<organism evidence="1 2">
    <name type="scientific">Caenorhabditis angaria</name>
    <dbReference type="NCBI Taxonomy" id="860376"/>
    <lineage>
        <taxon>Eukaryota</taxon>
        <taxon>Metazoa</taxon>
        <taxon>Ecdysozoa</taxon>
        <taxon>Nematoda</taxon>
        <taxon>Chromadorea</taxon>
        <taxon>Rhabditida</taxon>
        <taxon>Rhabditina</taxon>
        <taxon>Rhabditomorpha</taxon>
        <taxon>Rhabditoidea</taxon>
        <taxon>Rhabditidae</taxon>
        <taxon>Peloderinae</taxon>
        <taxon>Caenorhabditis</taxon>
    </lineage>
</organism>
<dbReference type="EMBL" id="CANHGI010000005">
    <property type="protein sequence ID" value="CAI5452053.1"/>
    <property type="molecule type" value="Genomic_DNA"/>
</dbReference>
<proteinExistence type="predicted"/>
<gene>
    <name evidence="1" type="ORF">CAMP_LOCUS14690</name>
</gene>
<sequence>MDNGSDRTSFNGYLAPSLTILPKDEIWLNGARYWCGVWPKHRNQAQNYWKNGAGDAGNLKKMNVEDERNHGEDSIGCASWSLDVRRSKVDRDRNR</sequence>
<protein>
    <submittedName>
        <fullName evidence="1">Uncharacterized protein</fullName>
    </submittedName>
</protein>
<dbReference type="AlphaFoldDB" id="A0A9P1IZ34"/>
<accession>A0A9P1IZ34</accession>